<protein>
    <submittedName>
        <fullName evidence="2">Uncharacterized protein</fullName>
    </submittedName>
</protein>
<feature type="compositionally biased region" description="Basic and acidic residues" evidence="1">
    <location>
        <begin position="35"/>
        <end position="47"/>
    </location>
</feature>
<dbReference type="AlphaFoldDB" id="A0AAV7VU34"/>
<name>A0AAV7VU34_PLEWA</name>
<organism evidence="2 3">
    <name type="scientific">Pleurodeles waltl</name>
    <name type="common">Iberian ribbed newt</name>
    <dbReference type="NCBI Taxonomy" id="8319"/>
    <lineage>
        <taxon>Eukaryota</taxon>
        <taxon>Metazoa</taxon>
        <taxon>Chordata</taxon>
        <taxon>Craniata</taxon>
        <taxon>Vertebrata</taxon>
        <taxon>Euteleostomi</taxon>
        <taxon>Amphibia</taxon>
        <taxon>Batrachia</taxon>
        <taxon>Caudata</taxon>
        <taxon>Salamandroidea</taxon>
        <taxon>Salamandridae</taxon>
        <taxon>Pleurodelinae</taxon>
        <taxon>Pleurodeles</taxon>
    </lineage>
</organism>
<evidence type="ECO:0000313" key="2">
    <source>
        <dbReference type="EMBL" id="KAJ1203801.1"/>
    </source>
</evidence>
<feature type="compositionally biased region" description="Basic and acidic residues" evidence="1">
    <location>
        <begin position="63"/>
        <end position="74"/>
    </location>
</feature>
<evidence type="ECO:0000313" key="3">
    <source>
        <dbReference type="Proteomes" id="UP001066276"/>
    </source>
</evidence>
<feature type="region of interest" description="Disordered" evidence="1">
    <location>
        <begin position="25"/>
        <end position="186"/>
    </location>
</feature>
<comment type="caution">
    <text evidence="2">The sequence shown here is derived from an EMBL/GenBank/DDBJ whole genome shotgun (WGS) entry which is preliminary data.</text>
</comment>
<keyword evidence="3" id="KW-1185">Reference proteome</keyword>
<sequence length="209" mass="22982">MPNPLAHPGAQGQRKLTCAILGCKKEDDASEGESSEEKQARSRRPGEPNEDDQGERGYTGADGKTEGLSKEKESGTSGARGTQRKLRPRLRESAATSGTKNELQAQTETLKEEKRVNRQKQRKRTRYIYRKKPKAHQRGRDHDGPLLQQADPPCREEETGTASSDPEVQRATPNPLAHPGAEGQGKLMRAILGCKKEDDAAEGESSEEK</sequence>
<accession>A0AAV7VU34</accession>
<proteinExistence type="predicted"/>
<reference evidence="2" key="1">
    <citation type="journal article" date="2022" name="bioRxiv">
        <title>Sequencing and chromosome-scale assembly of the giantPleurodeles waltlgenome.</title>
        <authorList>
            <person name="Brown T."/>
            <person name="Elewa A."/>
            <person name="Iarovenko S."/>
            <person name="Subramanian E."/>
            <person name="Araus A.J."/>
            <person name="Petzold A."/>
            <person name="Susuki M."/>
            <person name="Suzuki K.-i.T."/>
            <person name="Hayashi T."/>
            <person name="Toyoda A."/>
            <person name="Oliveira C."/>
            <person name="Osipova E."/>
            <person name="Leigh N.D."/>
            <person name="Simon A."/>
            <person name="Yun M.H."/>
        </authorList>
    </citation>
    <scope>NUCLEOTIDE SEQUENCE</scope>
    <source>
        <strain evidence="2">20211129_DDA</strain>
        <tissue evidence="2">Liver</tissue>
    </source>
</reference>
<dbReference type="EMBL" id="JANPWB010000003">
    <property type="protein sequence ID" value="KAJ1203801.1"/>
    <property type="molecule type" value="Genomic_DNA"/>
</dbReference>
<feature type="compositionally biased region" description="Basic residues" evidence="1">
    <location>
        <begin position="117"/>
        <end position="137"/>
    </location>
</feature>
<dbReference type="Proteomes" id="UP001066276">
    <property type="component" value="Chromosome 2_1"/>
</dbReference>
<gene>
    <name evidence="2" type="ORF">NDU88_007582</name>
</gene>
<evidence type="ECO:0000256" key="1">
    <source>
        <dbReference type="SAM" id="MobiDB-lite"/>
    </source>
</evidence>
<feature type="compositionally biased region" description="Polar residues" evidence="1">
    <location>
        <begin position="94"/>
        <end position="108"/>
    </location>
</feature>